<dbReference type="InterPro" id="IPR000847">
    <property type="entry name" value="LysR_HTH_N"/>
</dbReference>
<keyword evidence="4" id="KW-0804">Transcription</keyword>
<dbReference type="Pfam" id="PF00126">
    <property type="entry name" value="HTH_1"/>
    <property type="match status" value="1"/>
</dbReference>
<dbReference type="PROSITE" id="PS50931">
    <property type="entry name" value="HTH_LYSR"/>
    <property type="match status" value="1"/>
</dbReference>
<dbReference type="SUPFAM" id="SSF46785">
    <property type="entry name" value="Winged helix' DNA-binding domain"/>
    <property type="match status" value="1"/>
</dbReference>
<evidence type="ECO:0000313" key="9">
    <source>
        <dbReference type="Proteomes" id="UP000199480"/>
    </source>
</evidence>
<dbReference type="RefSeq" id="WP_090845942.1">
    <property type="nucleotide sequence ID" value="NZ_FMZL01000006.1"/>
</dbReference>
<evidence type="ECO:0000256" key="3">
    <source>
        <dbReference type="ARBA" id="ARBA00023125"/>
    </source>
</evidence>
<evidence type="ECO:0000259" key="5">
    <source>
        <dbReference type="PROSITE" id="PS50931"/>
    </source>
</evidence>
<reference evidence="7" key="2">
    <citation type="submission" date="2016-10" db="EMBL/GenBank/DDBJ databases">
        <authorList>
            <person name="de Groot N.N."/>
        </authorList>
    </citation>
    <scope>NUCLEOTIDE SEQUENCE [LARGE SCALE GENOMIC DNA]</scope>
    <source>
        <strain evidence="6">DSM 22619</strain>
        <strain evidence="7">DSM 22620</strain>
    </source>
</reference>
<dbReference type="GO" id="GO:0032993">
    <property type="term" value="C:protein-DNA complex"/>
    <property type="evidence" value="ECO:0007669"/>
    <property type="project" value="TreeGrafter"/>
</dbReference>
<comment type="similarity">
    <text evidence="1">Belongs to the LysR transcriptional regulatory family.</text>
</comment>
<keyword evidence="8" id="KW-1185">Reference proteome</keyword>
<dbReference type="Gene3D" id="1.10.10.10">
    <property type="entry name" value="Winged helix-like DNA-binding domain superfamily/Winged helix DNA-binding domain"/>
    <property type="match status" value="1"/>
</dbReference>
<name>A0A1H1MEB1_9ACTN</name>
<dbReference type="Proteomes" id="UP000198528">
    <property type="component" value="Unassembled WGS sequence"/>
</dbReference>
<protein>
    <submittedName>
        <fullName evidence="7">DNA-binding transcriptional regulator, LysR family</fullName>
    </submittedName>
</protein>
<feature type="domain" description="HTH lysR-type" evidence="5">
    <location>
        <begin position="1"/>
        <end position="58"/>
    </location>
</feature>
<dbReference type="InterPro" id="IPR036388">
    <property type="entry name" value="WH-like_DNA-bd_sf"/>
</dbReference>
<keyword evidence="2" id="KW-0805">Transcription regulation</keyword>
<dbReference type="InterPro" id="IPR005119">
    <property type="entry name" value="LysR_subst-bd"/>
</dbReference>
<accession>A0A1H1MEB1</accession>
<evidence type="ECO:0000313" key="6">
    <source>
        <dbReference type="EMBL" id="SDC25408.1"/>
    </source>
</evidence>
<dbReference type="AlphaFoldDB" id="A0A1H1MEB1"/>
<dbReference type="GO" id="GO:0003677">
    <property type="term" value="F:DNA binding"/>
    <property type="evidence" value="ECO:0007669"/>
    <property type="project" value="UniProtKB-KW"/>
</dbReference>
<dbReference type="FunFam" id="1.10.10.10:FF:000001">
    <property type="entry name" value="LysR family transcriptional regulator"/>
    <property type="match status" value="1"/>
</dbReference>
<gene>
    <name evidence="6" type="ORF">SAMN04487824_10690</name>
    <name evidence="7" type="ORF">SAMN04489857_1400</name>
</gene>
<dbReference type="Proteomes" id="UP000199480">
    <property type="component" value="Chromosome I"/>
</dbReference>
<dbReference type="CDD" id="cd05466">
    <property type="entry name" value="PBP2_LTTR_substrate"/>
    <property type="match status" value="1"/>
</dbReference>
<proteinExistence type="inferred from homology"/>
<dbReference type="PRINTS" id="PR00039">
    <property type="entry name" value="HTHLYSR"/>
</dbReference>
<evidence type="ECO:0000256" key="1">
    <source>
        <dbReference type="ARBA" id="ARBA00009437"/>
    </source>
</evidence>
<dbReference type="Gene3D" id="3.40.190.290">
    <property type="match status" value="1"/>
</dbReference>
<dbReference type="STRING" id="604330.SAMN04489857_1400"/>
<sequence length="328" mass="36392">MQLQQLRYVIAIAQSGSMNSVARKLFISQSSLSVAVKELESELGIRIFNRSSKGISLTSDGVEFLGYARQVVEQADLLTDHYTRRGTSQGRMSVSTQHYAFAVRAFINFLQAHGGSSCDFSLRETRTSEIIDDVRTFRSDIGILFLSHYNETVIRRRLDEGSLVFTSLFHARPHVFVREGHPLASRRTVTAEDLAPFERYDFEQGAEASLYLSEEPLGDLPHARHITVSDRATMTGILGHCDGYLISTGVRSDEMFNGIASIPIKTDEVMNVGYITHSQRRLSGLARDYIRELERLIVSFDQPEEIVPSKAALKSVAAPGAGNAGTEA</sequence>
<evidence type="ECO:0000313" key="8">
    <source>
        <dbReference type="Proteomes" id="UP000198528"/>
    </source>
</evidence>
<evidence type="ECO:0000256" key="4">
    <source>
        <dbReference type="ARBA" id="ARBA00023163"/>
    </source>
</evidence>
<dbReference type="EMBL" id="FMZL01000006">
    <property type="protein sequence ID" value="SDC25408.1"/>
    <property type="molecule type" value="Genomic_DNA"/>
</dbReference>
<reference evidence="8 9" key="1">
    <citation type="submission" date="2016-10" db="EMBL/GenBank/DDBJ databases">
        <authorList>
            <person name="Varghese N."/>
            <person name="Submissions S."/>
        </authorList>
    </citation>
    <scope>NUCLEOTIDE SEQUENCE [LARGE SCALE GENOMIC DNA]</scope>
    <source>
        <strain evidence="8">DSM 22619</strain>
        <strain evidence="9">DSM 22620</strain>
    </source>
</reference>
<dbReference type="Pfam" id="PF03466">
    <property type="entry name" value="LysR_substrate"/>
    <property type="match status" value="1"/>
</dbReference>
<evidence type="ECO:0000256" key="2">
    <source>
        <dbReference type="ARBA" id="ARBA00023015"/>
    </source>
</evidence>
<dbReference type="SUPFAM" id="SSF53850">
    <property type="entry name" value="Periplasmic binding protein-like II"/>
    <property type="match status" value="1"/>
</dbReference>
<dbReference type="PANTHER" id="PTHR30346:SF0">
    <property type="entry name" value="HCA OPERON TRANSCRIPTIONAL ACTIVATOR HCAR"/>
    <property type="match status" value="1"/>
</dbReference>
<dbReference type="OrthoDB" id="3176554at2"/>
<dbReference type="PANTHER" id="PTHR30346">
    <property type="entry name" value="TRANSCRIPTIONAL DUAL REGULATOR HCAR-RELATED"/>
    <property type="match status" value="1"/>
</dbReference>
<dbReference type="EMBL" id="LT629759">
    <property type="protein sequence ID" value="SDR85046.1"/>
    <property type="molecule type" value="Genomic_DNA"/>
</dbReference>
<dbReference type="InterPro" id="IPR036390">
    <property type="entry name" value="WH_DNA-bd_sf"/>
</dbReference>
<organism evidence="7 9">
    <name type="scientific">Parafannyhessea umbonata</name>
    <dbReference type="NCBI Taxonomy" id="604330"/>
    <lineage>
        <taxon>Bacteria</taxon>
        <taxon>Bacillati</taxon>
        <taxon>Actinomycetota</taxon>
        <taxon>Coriobacteriia</taxon>
        <taxon>Coriobacteriales</taxon>
        <taxon>Atopobiaceae</taxon>
        <taxon>Parafannyhessea</taxon>
    </lineage>
</organism>
<evidence type="ECO:0000313" key="7">
    <source>
        <dbReference type="EMBL" id="SDR85046.1"/>
    </source>
</evidence>
<dbReference type="GO" id="GO:0003700">
    <property type="term" value="F:DNA-binding transcription factor activity"/>
    <property type="evidence" value="ECO:0007669"/>
    <property type="project" value="InterPro"/>
</dbReference>
<dbReference type="GeneID" id="78500745"/>
<keyword evidence="3 7" id="KW-0238">DNA-binding</keyword>